<evidence type="ECO:0000256" key="4">
    <source>
        <dbReference type="ARBA" id="ARBA00022989"/>
    </source>
</evidence>
<dbReference type="RefSeq" id="WP_249708054.1">
    <property type="nucleotide sequence ID" value="NZ_JAMFMB010000007.1"/>
</dbReference>
<comment type="subcellular location">
    <subcellularLocation>
        <location evidence="6">Cell membrane</location>
        <topology evidence="6">Multi-pass membrane protein</topology>
    </subcellularLocation>
    <subcellularLocation>
        <location evidence="1">Membrane</location>
    </subcellularLocation>
</comment>
<dbReference type="PROSITE" id="PS50895">
    <property type="entry name" value="SURF1"/>
    <property type="match status" value="1"/>
</dbReference>
<keyword evidence="3 6" id="KW-0812">Transmembrane</keyword>
<dbReference type="PANTHER" id="PTHR23427:SF2">
    <property type="entry name" value="SURFEIT LOCUS PROTEIN 1"/>
    <property type="match status" value="1"/>
</dbReference>
<evidence type="ECO:0000313" key="8">
    <source>
        <dbReference type="Proteomes" id="UP001203880"/>
    </source>
</evidence>
<sequence length="232" mass="25502">MTQTGRPVWLTVLLLGLCAVLILIFILLGNWQIRRLAWKTDLIEQVESRAYGDPVPVPAEFDPDAHSYLRVTVTGRFDMEKQVLVKAVTGLGPGYWVMVPLLTGREAIWINRGFVPADERDSDGWVAPAIPVTGLLRPTEPEGTLLERNDAVDGRWVSRDVQALSQTVGLSVTAPFFIDADPSGGASAWPRGGLTQLGFRNTHLSYALTWYAMAALLFGAVTCLGLGWLRRT</sequence>
<comment type="caution">
    <text evidence="7">The sequence shown here is derived from an EMBL/GenBank/DDBJ whole genome shotgun (WGS) entry which is preliminary data.</text>
</comment>
<keyword evidence="4 6" id="KW-1133">Transmembrane helix</keyword>
<dbReference type="EMBL" id="JAMFMB010000007">
    <property type="protein sequence ID" value="MCL6283298.1"/>
    <property type="molecule type" value="Genomic_DNA"/>
</dbReference>
<proteinExistence type="inferred from homology"/>
<evidence type="ECO:0000256" key="6">
    <source>
        <dbReference type="RuleBase" id="RU363076"/>
    </source>
</evidence>
<protein>
    <recommendedName>
        <fullName evidence="6">SURF1-like protein</fullName>
    </recommendedName>
</protein>
<feature type="transmembrane region" description="Helical" evidence="6">
    <location>
        <begin position="6"/>
        <end position="29"/>
    </location>
</feature>
<accession>A0ABT0Q0A1</accession>
<keyword evidence="5 6" id="KW-0472">Membrane</keyword>
<gene>
    <name evidence="7" type="ORF">M3P21_07110</name>
</gene>
<comment type="similarity">
    <text evidence="2 6">Belongs to the SURF1 family.</text>
</comment>
<evidence type="ECO:0000313" key="7">
    <source>
        <dbReference type="EMBL" id="MCL6283298.1"/>
    </source>
</evidence>
<dbReference type="CDD" id="cd06662">
    <property type="entry name" value="SURF1"/>
    <property type="match status" value="1"/>
</dbReference>
<evidence type="ECO:0000256" key="5">
    <source>
        <dbReference type="ARBA" id="ARBA00023136"/>
    </source>
</evidence>
<name>A0ABT0Q0A1_9RHOB</name>
<keyword evidence="8" id="KW-1185">Reference proteome</keyword>
<evidence type="ECO:0000256" key="2">
    <source>
        <dbReference type="ARBA" id="ARBA00007165"/>
    </source>
</evidence>
<dbReference type="InterPro" id="IPR002994">
    <property type="entry name" value="Surf1/Shy1"/>
</dbReference>
<dbReference type="PANTHER" id="PTHR23427">
    <property type="entry name" value="SURFEIT LOCUS PROTEIN"/>
    <property type="match status" value="1"/>
</dbReference>
<evidence type="ECO:0000256" key="1">
    <source>
        <dbReference type="ARBA" id="ARBA00004370"/>
    </source>
</evidence>
<feature type="transmembrane region" description="Helical" evidence="6">
    <location>
        <begin position="208"/>
        <end position="229"/>
    </location>
</feature>
<keyword evidence="6" id="KW-1003">Cell membrane</keyword>
<reference evidence="7" key="1">
    <citation type="submission" date="2022-05" db="EMBL/GenBank/DDBJ databases">
        <authorList>
            <person name="Park J.-S."/>
        </authorList>
    </citation>
    <scope>NUCLEOTIDE SEQUENCE</scope>
    <source>
        <strain evidence="7">2012CJ41-6</strain>
    </source>
</reference>
<evidence type="ECO:0000256" key="3">
    <source>
        <dbReference type="ARBA" id="ARBA00022692"/>
    </source>
</evidence>
<dbReference type="InterPro" id="IPR045214">
    <property type="entry name" value="Surf1/Surf4"/>
</dbReference>
<organism evidence="7 8">
    <name type="scientific">Ruegeria spongiae</name>
    <dbReference type="NCBI Taxonomy" id="2942209"/>
    <lineage>
        <taxon>Bacteria</taxon>
        <taxon>Pseudomonadati</taxon>
        <taxon>Pseudomonadota</taxon>
        <taxon>Alphaproteobacteria</taxon>
        <taxon>Rhodobacterales</taxon>
        <taxon>Roseobacteraceae</taxon>
        <taxon>Ruegeria</taxon>
    </lineage>
</organism>
<dbReference type="Proteomes" id="UP001203880">
    <property type="component" value="Unassembled WGS sequence"/>
</dbReference>
<dbReference type="Pfam" id="PF02104">
    <property type="entry name" value="SURF1"/>
    <property type="match status" value="1"/>
</dbReference>